<feature type="transmembrane region" description="Helical" evidence="10">
    <location>
        <begin position="177"/>
        <end position="200"/>
    </location>
</feature>
<feature type="region of interest" description="Disordered" evidence="9">
    <location>
        <begin position="489"/>
        <end position="508"/>
    </location>
</feature>
<evidence type="ECO:0000256" key="10">
    <source>
        <dbReference type="SAM" id="Phobius"/>
    </source>
</evidence>
<evidence type="ECO:0000313" key="12">
    <source>
        <dbReference type="EMBL" id="OQD93810.1"/>
    </source>
</evidence>
<feature type="transmembrane region" description="Helical" evidence="10">
    <location>
        <begin position="370"/>
        <end position="392"/>
    </location>
</feature>
<sequence>MGLLMTRKRGYNWYISCVAASCMVLYGYDASVFNSVQGSKNWLAWMNNPNAATIGSINTAYTVGAIFGGFFLGGPCADFLGRKLGMGIGCVLVIVATFMQTFAPHHNLACFLAGRCIIGIGQGIALTAGPIYIGELAPPEIRGKIMTFWQMFYSVGSFICFWINFACTKNVAKLGEWDWKLVVIFQLLVPALILVLLPTIPGSPRWYIQRGNNIEKAREALQRVRDTEEEVEQELLEIREAIEYEREAISSNYSALWKDKSLRKRMGLALVLNAGQQITGQGSLNSYSTKIYQKVFTSDSQIALINALNATFGIFFTLNAVWIIDRFGRKFLLIVGGIGMGLCMIIVSAVETETPQLANGSKSEPVGISIVFLMFLFIFFYKPSWGATVWIWTSEIFSMNVRAQAVGMASQTQNVANAIVQQFFPIFLDNEGFYAFYMFAGINFLLALFVWFLIPETKQVPLEEIDILFGGANHVVQGEEVLAHQKGVQMSHEGGEKPEAVTVEHARN</sequence>
<keyword evidence="5 10" id="KW-1133">Transmembrane helix</keyword>
<feature type="transmembrane region" description="Helical" evidence="10">
    <location>
        <begin position="304"/>
        <end position="324"/>
    </location>
</feature>
<dbReference type="GO" id="GO:0005351">
    <property type="term" value="F:carbohydrate:proton symporter activity"/>
    <property type="evidence" value="ECO:0007669"/>
    <property type="project" value="TreeGrafter"/>
</dbReference>
<dbReference type="Pfam" id="PF00083">
    <property type="entry name" value="Sugar_tr"/>
    <property type="match status" value="1"/>
</dbReference>
<evidence type="ECO:0000259" key="11">
    <source>
        <dbReference type="PROSITE" id="PS50850"/>
    </source>
</evidence>
<dbReference type="EMBL" id="MDYO01000030">
    <property type="protein sequence ID" value="OQD93810.1"/>
    <property type="molecule type" value="Genomic_DNA"/>
</dbReference>
<keyword evidence="3 7" id="KW-0813">Transport</keyword>
<dbReference type="InterPro" id="IPR050360">
    <property type="entry name" value="MFS_Sugar_Transporters"/>
</dbReference>
<dbReference type="PRINTS" id="PR00171">
    <property type="entry name" value="SUGRTRNSPORT"/>
</dbReference>
<evidence type="ECO:0000256" key="3">
    <source>
        <dbReference type="ARBA" id="ARBA00022448"/>
    </source>
</evidence>
<dbReference type="InterPro" id="IPR020846">
    <property type="entry name" value="MFS_dom"/>
</dbReference>
<feature type="transmembrane region" description="Helical" evidence="10">
    <location>
        <begin position="331"/>
        <end position="350"/>
    </location>
</feature>
<name>A0A1V6QXA8_9EURO</name>
<feature type="transmembrane region" description="Helical" evidence="10">
    <location>
        <begin position="145"/>
        <end position="165"/>
    </location>
</feature>
<proteinExistence type="inferred from homology"/>
<evidence type="ECO:0000256" key="4">
    <source>
        <dbReference type="ARBA" id="ARBA00022692"/>
    </source>
</evidence>
<feature type="transmembrane region" description="Helical" evidence="10">
    <location>
        <begin position="434"/>
        <end position="454"/>
    </location>
</feature>
<keyword evidence="6 10" id="KW-0472">Membrane</keyword>
<keyword evidence="13" id="KW-1185">Reference proteome</keyword>
<comment type="caution">
    <text evidence="12">The sequence shown here is derived from an EMBL/GenBank/DDBJ whole genome shotgun (WGS) entry which is preliminary data.</text>
</comment>
<feature type="transmembrane region" description="Helical" evidence="10">
    <location>
        <begin position="51"/>
        <end position="72"/>
    </location>
</feature>
<feature type="coiled-coil region" evidence="8">
    <location>
        <begin position="214"/>
        <end position="244"/>
    </location>
</feature>
<accession>A0A1V6QXA8</accession>
<evidence type="ECO:0000256" key="2">
    <source>
        <dbReference type="ARBA" id="ARBA00010992"/>
    </source>
</evidence>
<comment type="similarity">
    <text evidence="2 7">Belongs to the major facilitator superfamily. Sugar transporter (TC 2.A.1.1) family.</text>
</comment>
<dbReference type="SUPFAM" id="SSF103473">
    <property type="entry name" value="MFS general substrate transporter"/>
    <property type="match status" value="1"/>
</dbReference>
<dbReference type="PANTHER" id="PTHR48022:SF46">
    <property type="entry name" value="SUGAR TRANSPORTER, PUTATIVE (AFU_ORTHOLOGUE AFUA_1G11830)-RELATED"/>
    <property type="match status" value="1"/>
</dbReference>
<keyword evidence="8" id="KW-0175">Coiled coil</keyword>
<dbReference type="InterPro" id="IPR036259">
    <property type="entry name" value="MFS_trans_sf"/>
</dbReference>
<dbReference type="FunFam" id="1.20.1250.20:FF:000134">
    <property type="entry name" value="MFS sugar transporter protein"/>
    <property type="match status" value="1"/>
</dbReference>
<evidence type="ECO:0000256" key="7">
    <source>
        <dbReference type="RuleBase" id="RU003346"/>
    </source>
</evidence>
<organism evidence="12 13">
    <name type="scientific">Penicillium solitum</name>
    <dbReference type="NCBI Taxonomy" id="60172"/>
    <lineage>
        <taxon>Eukaryota</taxon>
        <taxon>Fungi</taxon>
        <taxon>Dikarya</taxon>
        <taxon>Ascomycota</taxon>
        <taxon>Pezizomycotina</taxon>
        <taxon>Eurotiomycetes</taxon>
        <taxon>Eurotiomycetidae</taxon>
        <taxon>Eurotiales</taxon>
        <taxon>Aspergillaceae</taxon>
        <taxon>Penicillium</taxon>
    </lineage>
</organism>
<dbReference type="AlphaFoldDB" id="A0A1V6QXA8"/>
<protein>
    <recommendedName>
        <fullName evidence="11">Major facilitator superfamily (MFS) profile domain-containing protein</fullName>
    </recommendedName>
</protein>
<evidence type="ECO:0000256" key="6">
    <source>
        <dbReference type="ARBA" id="ARBA00023136"/>
    </source>
</evidence>
<dbReference type="NCBIfam" id="TIGR00879">
    <property type="entry name" value="SP"/>
    <property type="match status" value="1"/>
</dbReference>
<feature type="domain" description="Major facilitator superfamily (MFS) profile" evidence="11">
    <location>
        <begin position="15"/>
        <end position="458"/>
    </location>
</feature>
<feature type="compositionally biased region" description="Basic and acidic residues" evidence="9">
    <location>
        <begin position="493"/>
        <end position="508"/>
    </location>
</feature>
<dbReference type="Proteomes" id="UP000191612">
    <property type="component" value="Unassembled WGS sequence"/>
</dbReference>
<dbReference type="PROSITE" id="PS51257">
    <property type="entry name" value="PROKAR_LIPOPROTEIN"/>
    <property type="match status" value="1"/>
</dbReference>
<evidence type="ECO:0000256" key="9">
    <source>
        <dbReference type="SAM" id="MobiDB-lite"/>
    </source>
</evidence>
<dbReference type="PANTHER" id="PTHR48022">
    <property type="entry name" value="PLASTIDIC GLUCOSE TRANSPORTER 4"/>
    <property type="match status" value="1"/>
</dbReference>
<reference evidence="13" key="1">
    <citation type="journal article" date="2017" name="Nat. Microbiol.">
        <title>Global analysis of biosynthetic gene clusters reveals vast potential of secondary metabolite production in Penicillium species.</title>
        <authorList>
            <person name="Nielsen J.C."/>
            <person name="Grijseels S."/>
            <person name="Prigent S."/>
            <person name="Ji B."/>
            <person name="Dainat J."/>
            <person name="Nielsen K.F."/>
            <person name="Frisvad J.C."/>
            <person name="Workman M."/>
            <person name="Nielsen J."/>
        </authorList>
    </citation>
    <scope>NUCLEOTIDE SEQUENCE [LARGE SCALE GENOMIC DNA]</scope>
    <source>
        <strain evidence="13">IBT 29525</strain>
    </source>
</reference>
<dbReference type="PROSITE" id="PS50850">
    <property type="entry name" value="MFS"/>
    <property type="match status" value="1"/>
</dbReference>
<dbReference type="InterPro" id="IPR005829">
    <property type="entry name" value="Sugar_transporter_CS"/>
</dbReference>
<dbReference type="PROSITE" id="PS00217">
    <property type="entry name" value="SUGAR_TRANSPORT_2"/>
    <property type="match status" value="1"/>
</dbReference>
<dbReference type="OrthoDB" id="6612291at2759"/>
<comment type="subcellular location">
    <subcellularLocation>
        <location evidence="1">Membrane</location>
        <topology evidence="1">Multi-pass membrane protein</topology>
    </subcellularLocation>
</comment>
<dbReference type="PROSITE" id="PS00216">
    <property type="entry name" value="SUGAR_TRANSPORT_1"/>
    <property type="match status" value="2"/>
</dbReference>
<evidence type="ECO:0000256" key="1">
    <source>
        <dbReference type="ARBA" id="ARBA00004141"/>
    </source>
</evidence>
<dbReference type="InterPro" id="IPR005828">
    <property type="entry name" value="MFS_sugar_transport-like"/>
</dbReference>
<dbReference type="GO" id="GO:0016020">
    <property type="term" value="C:membrane"/>
    <property type="evidence" value="ECO:0007669"/>
    <property type="project" value="UniProtKB-SubCell"/>
</dbReference>
<evidence type="ECO:0000313" key="13">
    <source>
        <dbReference type="Proteomes" id="UP000191612"/>
    </source>
</evidence>
<feature type="transmembrane region" description="Helical" evidence="10">
    <location>
        <begin position="12"/>
        <end position="31"/>
    </location>
</feature>
<dbReference type="InterPro" id="IPR003663">
    <property type="entry name" value="Sugar/inositol_transpt"/>
</dbReference>
<dbReference type="Gene3D" id="1.20.1250.20">
    <property type="entry name" value="MFS general substrate transporter like domains"/>
    <property type="match status" value="1"/>
</dbReference>
<dbReference type="STRING" id="60172.A0A1V6QXA8"/>
<gene>
    <name evidence="12" type="ORF">PENSOL_c030G01043</name>
</gene>
<evidence type="ECO:0000256" key="5">
    <source>
        <dbReference type="ARBA" id="ARBA00022989"/>
    </source>
</evidence>
<keyword evidence="4 10" id="KW-0812">Transmembrane</keyword>
<feature type="transmembrane region" description="Helical" evidence="10">
    <location>
        <begin position="84"/>
        <end position="103"/>
    </location>
</feature>
<evidence type="ECO:0000256" key="8">
    <source>
        <dbReference type="SAM" id="Coils"/>
    </source>
</evidence>